<feature type="domain" description="C2H2-type" evidence="7">
    <location>
        <begin position="373"/>
        <end position="401"/>
    </location>
</feature>
<keyword evidence="2" id="KW-0677">Repeat</keyword>
<proteinExistence type="predicted"/>
<dbReference type="InterPro" id="IPR036236">
    <property type="entry name" value="Znf_C2H2_sf"/>
</dbReference>
<feature type="region of interest" description="Disordered" evidence="6">
    <location>
        <begin position="186"/>
        <end position="207"/>
    </location>
</feature>
<feature type="non-terminal residue" evidence="8">
    <location>
        <position position="584"/>
    </location>
</feature>
<evidence type="ECO:0000256" key="5">
    <source>
        <dbReference type="PROSITE-ProRule" id="PRU00042"/>
    </source>
</evidence>
<dbReference type="PROSITE" id="PS50157">
    <property type="entry name" value="ZINC_FINGER_C2H2_2"/>
    <property type="match status" value="6"/>
</dbReference>
<feature type="compositionally biased region" description="Basic and acidic residues" evidence="6">
    <location>
        <begin position="192"/>
        <end position="207"/>
    </location>
</feature>
<evidence type="ECO:0000259" key="7">
    <source>
        <dbReference type="PROSITE" id="PS50157"/>
    </source>
</evidence>
<feature type="region of interest" description="Disordered" evidence="6">
    <location>
        <begin position="118"/>
        <end position="157"/>
    </location>
</feature>
<feature type="domain" description="C2H2-type" evidence="7">
    <location>
        <begin position="491"/>
        <end position="519"/>
    </location>
</feature>
<dbReference type="EMBL" id="GECZ01009111">
    <property type="protein sequence ID" value="JAS60658.1"/>
    <property type="molecule type" value="Transcribed_RNA"/>
</dbReference>
<name>A0A1B6GDZ0_9HEMI</name>
<feature type="domain" description="C2H2-type" evidence="7">
    <location>
        <begin position="521"/>
        <end position="548"/>
    </location>
</feature>
<dbReference type="Pfam" id="PF00096">
    <property type="entry name" value="zf-C2H2"/>
    <property type="match status" value="2"/>
</dbReference>
<feature type="compositionally biased region" description="Low complexity" evidence="6">
    <location>
        <begin position="129"/>
        <end position="148"/>
    </location>
</feature>
<dbReference type="GO" id="GO:0005634">
    <property type="term" value="C:nucleus"/>
    <property type="evidence" value="ECO:0007669"/>
    <property type="project" value="UniProtKB-ARBA"/>
</dbReference>
<feature type="domain" description="C2H2-type" evidence="7">
    <location>
        <begin position="434"/>
        <end position="456"/>
    </location>
</feature>
<evidence type="ECO:0000256" key="6">
    <source>
        <dbReference type="SAM" id="MobiDB-lite"/>
    </source>
</evidence>
<dbReference type="FunFam" id="3.30.160.60:FF:000446">
    <property type="entry name" value="Zinc finger protein"/>
    <property type="match status" value="1"/>
</dbReference>
<dbReference type="SUPFAM" id="SSF57667">
    <property type="entry name" value="beta-beta-alpha zinc fingers"/>
    <property type="match status" value="3"/>
</dbReference>
<sequence>MRQETQDCFAVKVAIFESTQVALNVEFLSLIPASIDLSSFFISLAEEMQLTFCEQIDNGCPVLLGLWSNVLKAEKRLEEFLDSWEEGKTTDPDQKSIDTNVLCSVTTGETEPIQVNVFTSESRSQPQPTVSVDSTLVLSSTSTQSTETGSYDATDLTSPPQLYILPSDASQYSTVPQILHSVVANVKKSPQKNKEQRKENLVAKSDDSGSDVKEIYVDIAVNPVKTVTSQNKQKNPSADLNTSPTDQHPLDKLCQLLCIDEDETVEKRLCESEKRRKHEEKLPYKYFCDQCSFKAKRENHLLKHAKLHEKIKDLLCCDQCDFKTIRESVLGRHKMNHSATQLLCKLCPYKTDSSNFMLKHLQARHSPKVRKKLKCNTCEYIASTPRELQKHQKLLHKPEDQPKFWKCSKCPYKSKLRAHLTRHENDAHGSLRQFLCHYCGKSFKRNDTLTQHKVIHGEVNKTFTCQHCGKICTSSVFLREHLASHTTERPFLCDMCGSSFKTRGATQRHKRVMHSTSVPVFPCTQCERTFKAKTDLNRHRKTHRLKEATIVPGVISGANAQEDVISTPITIQVVYTHQLESNNS</sequence>
<reference evidence="8" key="1">
    <citation type="submission" date="2015-11" db="EMBL/GenBank/DDBJ databases">
        <title>De novo transcriptome assembly of four potential Pierce s Disease insect vectors from Arizona vineyards.</title>
        <authorList>
            <person name="Tassone E.E."/>
        </authorList>
    </citation>
    <scope>NUCLEOTIDE SEQUENCE</scope>
</reference>
<protein>
    <recommendedName>
        <fullName evidence="7">C2H2-type domain-containing protein</fullName>
    </recommendedName>
</protein>
<evidence type="ECO:0000256" key="2">
    <source>
        <dbReference type="ARBA" id="ARBA00022737"/>
    </source>
</evidence>
<organism evidence="8">
    <name type="scientific">Cuerna arida</name>
    <dbReference type="NCBI Taxonomy" id="1464854"/>
    <lineage>
        <taxon>Eukaryota</taxon>
        <taxon>Metazoa</taxon>
        <taxon>Ecdysozoa</taxon>
        <taxon>Arthropoda</taxon>
        <taxon>Hexapoda</taxon>
        <taxon>Insecta</taxon>
        <taxon>Pterygota</taxon>
        <taxon>Neoptera</taxon>
        <taxon>Paraneoptera</taxon>
        <taxon>Hemiptera</taxon>
        <taxon>Auchenorrhyncha</taxon>
        <taxon>Membracoidea</taxon>
        <taxon>Cicadellidae</taxon>
        <taxon>Cicadellinae</taxon>
        <taxon>Proconiini</taxon>
        <taxon>Cuerna</taxon>
    </lineage>
</organism>
<dbReference type="GO" id="GO:0008270">
    <property type="term" value="F:zinc ion binding"/>
    <property type="evidence" value="ECO:0007669"/>
    <property type="project" value="UniProtKB-KW"/>
</dbReference>
<dbReference type="InterPro" id="IPR013087">
    <property type="entry name" value="Znf_C2H2_type"/>
</dbReference>
<evidence type="ECO:0000256" key="3">
    <source>
        <dbReference type="ARBA" id="ARBA00022771"/>
    </source>
</evidence>
<accession>A0A1B6GDZ0</accession>
<keyword evidence="4" id="KW-0862">Zinc</keyword>
<feature type="domain" description="C2H2-type" evidence="7">
    <location>
        <begin position="286"/>
        <end position="313"/>
    </location>
</feature>
<gene>
    <name evidence="8" type="ORF">g.30597</name>
</gene>
<keyword evidence="3 5" id="KW-0863">Zinc-finger</keyword>
<evidence type="ECO:0000313" key="8">
    <source>
        <dbReference type="EMBL" id="JAS60658.1"/>
    </source>
</evidence>
<feature type="compositionally biased region" description="Polar residues" evidence="6">
    <location>
        <begin position="118"/>
        <end position="128"/>
    </location>
</feature>
<dbReference type="PANTHER" id="PTHR24379">
    <property type="entry name" value="KRAB AND ZINC FINGER DOMAIN-CONTAINING"/>
    <property type="match status" value="1"/>
</dbReference>
<dbReference type="Gene3D" id="3.30.160.60">
    <property type="entry name" value="Classic Zinc Finger"/>
    <property type="match status" value="6"/>
</dbReference>
<dbReference type="AlphaFoldDB" id="A0A1B6GDZ0"/>
<dbReference type="PANTHER" id="PTHR24379:SF121">
    <property type="entry name" value="C2H2-TYPE DOMAIN-CONTAINING PROTEIN"/>
    <property type="match status" value="1"/>
</dbReference>
<feature type="domain" description="C2H2-type" evidence="7">
    <location>
        <begin position="463"/>
        <end position="490"/>
    </location>
</feature>
<dbReference type="SMART" id="SM00355">
    <property type="entry name" value="ZnF_C2H2"/>
    <property type="match status" value="9"/>
</dbReference>
<evidence type="ECO:0000256" key="1">
    <source>
        <dbReference type="ARBA" id="ARBA00022723"/>
    </source>
</evidence>
<evidence type="ECO:0000256" key="4">
    <source>
        <dbReference type="ARBA" id="ARBA00022833"/>
    </source>
</evidence>
<keyword evidence="1" id="KW-0479">Metal-binding</keyword>
<dbReference type="PROSITE" id="PS00028">
    <property type="entry name" value="ZINC_FINGER_C2H2_1"/>
    <property type="match status" value="4"/>
</dbReference>